<keyword evidence="4 7" id="KW-0812">Transmembrane</keyword>
<evidence type="ECO:0000256" key="5">
    <source>
        <dbReference type="ARBA" id="ARBA00022989"/>
    </source>
</evidence>
<dbReference type="SUPFAM" id="SSF160240">
    <property type="entry name" value="Cation efflux protein cytoplasmic domain-like"/>
    <property type="match status" value="1"/>
</dbReference>
<feature type="transmembrane region" description="Helical" evidence="7">
    <location>
        <begin position="180"/>
        <end position="203"/>
    </location>
</feature>
<feature type="transmembrane region" description="Helical" evidence="7">
    <location>
        <begin position="108"/>
        <end position="132"/>
    </location>
</feature>
<dbReference type="RefSeq" id="WP_132282698.1">
    <property type="nucleotide sequence ID" value="NZ_SMGQ01000013.1"/>
</dbReference>
<evidence type="ECO:0000256" key="6">
    <source>
        <dbReference type="ARBA" id="ARBA00023136"/>
    </source>
</evidence>
<dbReference type="InterPro" id="IPR027469">
    <property type="entry name" value="Cation_efflux_TMD_sf"/>
</dbReference>
<feature type="domain" description="Cation efflux protein cytoplasmic" evidence="9">
    <location>
        <begin position="209"/>
        <end position="285"/>
    </location>
</feature>
<gene>
    <name evidence="10" type="ORF">EDC19_1996</name>
</gene>
<dbReference type="PANTHER" id="PTHR43840:SF15">
    <property type="entry name" value="MITOCHONDRIAL METAL TRANSPORTER 1-RELATED"/>
    <property type="match status" value="1"/>
</dbReference>
<dbReference type="Gene3D" id="3.30.70.1350">
    <property type="entry name" value="Cation efflux protein, cytoplasmic domain"/>
    <property type="match status" value="1"/>
</dbReference>
<proteinExistence type="inferred from homology"/>
<evidence type="ECO:0000313" key="11">
    <source>
        <dbReference type="Proteomes" id="UP000294545"/>
    </source>
</evidence>
<feature type="transmembrane region" description="Helical" evidence="7">
    <location>
        <begin position="78"/>
        <end position="96"/>
    </location>
</feature>
<comment type="similarity">
    <text evidence="2">Belongs to the cation diffusion facilitator (CDF) transporter (TC 2.A.4) family.</text>
</comment>
<dbReference type="GO" id="GO:0016020">
    <property type="term" value="C:membrane"/>
    <property type="evidence" value="ECO:0007669"/>
    <property type="project" value="UniProtKB-SubCell"/>
</dbReference>
<dbReference type="Proteomes" id="UP000294545">
    <property type="component" value="Unassembled WGS sequence"/>
</dbReference>
<keyword evidence="11" id="KW-1185">Reference proteome</keyword>
<dbReference type="InterPro" id="IPR036837">
    <property type="entry name" value="Cation_efflux_CTD_sf"/>
</dbReference>
<dbReference type="InterPro" id="IPR050291">
    <property type="entry name" value="CDF_Transporter"/>
</dbReference>
<keyword evidence="5 7" id="KW-1133">Transmembrane helix</keyword>
<evidence type="ECO:0000256" key="4">
    <source>
        <dbReference type="ARBA" id="ARBA00022692"/>
    </source>
</evidence>
<evidence type="ECO:0000256" key="7">
    <source>
        <dbReference type="SAM" id="Phobius"/>
    </source>
</evidence>
<dbReference type="GO" id="GO:0008324">
    <property type="term" value="F:monoatomic cation transmembrane transporter activity"/>
    <property type="evidence" value="ECO:0007669"/>
    <property type="project" value="InterPro"/>
</dbReference>
<evidence type="ECO:0000256" key="2">
    <source>
        <dbReference type="ARBA" id="ARBA00008114"/>
    </source>
</evidence>
<dbReference type="FunFam" id="1.20.1510.10:FF:000006">
    <property type="entry name" value="Divalent cation efflux transporter"/>
    <property type="match status" value="1"/>
</dbReference>
<feature type="transmembrane region" description="Helical" evidence="7">
    <location>
        <begin position="156"/>
        <end position="174"/>
    </location>
</feature>
<evidence type="ECO:0000313" key="10">
    <source>
        <dbReference type="EMBL" id="TCK92840.1"/>
    </source>
</evidence>
<name>A0A4R1ML86_9FIRM</name>
<dbReference type="OrthoDB" id="9806522at2"/>
<dbReference type="NCBIfam" id="TIGR01297">
    <property type="entry name" value="CDF"/>
    <property type="match status" value="1"/>
</dbReference>
<keyword evidence="6 7" id="KW-0472">Membrane</keyword>
<accession>A0A4R1ML86</accession>
<dbReference type="Pfam" id="PF01545">
    <property type="entry name" value="Cation_efflux"/>
    <property type="match status" value="1"/>
</dbReference>
<feature type="domain" description="Cation efflux protein transmembrane" evidence="8">
    <location>
        <begin position="12"/>
        <end position="204"/>
    </location>
</feature>
<dbReference type="SUPFAM" id="SSF161111">
    <property type="entry name" value="Cation efflux protein transmembrane domain-like"/>
    <property type="match status" value="1"/>
</dbReference>
<organism evidence="10 11">
    <name type="scientific">Natranaerovirga hydrolytica</name>
    <dbReference type="NCBI Taxonomy" id="680378"/>
    <lineage>
        <taxon>Bacteria</taxon>
        <taxon>Bacillati</taxon>
        <taxon>Bacillota</taxon>
        <taxon>Clostridia</taxon>
        <taxon>Lachnospirales</taxon>
        <taxon>Natranaerovirgaceae</taxon>
        <taxon>Natranaerovirga</taxon>
    </lineage>
</organism>
<comment type="caution">
    <text evidence="10">The sequence shown here is derived from an EMBL/GenBank/DDBJ whole genome shotgun (WGS) entry which is preliminary data.</text>
</comment>
<dbReference type="InterPro" id="IPR058533">
    <property type="entry name" value="Cation_efflux_TM"/>
</dbReference>
<dbReference type="InterPro" id="IPR027470">
    <property type="entry name" value="Cation_efflux_CTD"/>
</dbReference>
<dbReference type="Pfam" id="PF16916">
    <property type="entry name" value="ZT_dimer"/>
    <property type="match status" value="1"/>
</dbReference>
<protein>
    <submittedName>
        <fullName evidence="10">Cation diffusion facilitator family transporter</fullName>
    </submittedName>
</protein>
<dbReference type="Gene3D" id="1.20.1510.10">
    <property type="entry name" value="Cation efflux protein transmembrane domain"/>
    <property type="match status" value="1"/>
</dbReference>
<dbReference type="PANTHER" id="PTHR43840">
    <property type="entry name" value="MITOCHONDRIAL METAL TRANSPORTER 1-RELATED"/>
    <property type="match status" value="1"/>
</dbReference>
<dbReference type="AlphaFoldDB" id="A0A4R1ML86"/>
<evidence type="ECO:0000256" key="3">
    <source>
        <dbReference type="ARBA" id="ARBA00022448"/>
    </source>
</evidence>
<evidence type="ECO:0000256" key="1">
    <source>
        <dbReference type="ARBA" id="ARBA00004141"/>
    </source>
</evidence>
<reference evidence="10 11" key="1">
    <citation type="submission" date="2019-03" db="EMBL/GenBank/DDBJ databases">
        <title>Genomic Encyclopedia of Type Strains, Phase IV (KMG-IV): sequencing the most valuable type-strain genomes for metagenomic binning, comparative biology and taxonomic classification.</title>
        <authorList>
            <person name="Goeker M."/>
        </authorList>
    </citation>
    <scope>NUCLEOTIDE SEQUENCE [LARGE SCALE GENOMIC DNA]</scope>
    <source>
        <strain evidence="10 11">DSM 24176</strain>
    </source>
</reference>
<evidence type="ECO:0000259" key="8">
    <source>
        <dbReference type="Pfam" id="PF01545"/>
    </source>
</evidence>
<feature type="transmembrane region" description="Helical" evidence="7">
    <location>
        <begin position="7"/>
        <end position="30"/>
    </location>
</feature>
<evidence type="ECO:0000259" key="9">
    <source>
        <dbReference type="Pfam" id="PF16916"/>
    </source>
</evidence>
<dbReference type="InterPro" id="IPR002524">
    <property type="entry name" value="Cation_efflux"/>
</dbReference>
<comment type="subcellular location">
    <subcellularLocation>
        <location evidence="1">Membrane</location>
        <topology evidence="1">Multi-pass membrane protein</topology>
    </subcellularLocation>
</comment>
<sequence>MKKSKEVSLVAILGIIANAFLVFAKLLIGFSTRSQAMIADGLNSAGDVFTSVLTFIGNKLASQPKDSDHPFGHGKAEYIFSLIISLSLFFVSFAIISNSFDSIINQEAFTFSFWLIIVSIITIIIKILLFIFSKKVGRKYDSLLAIANAEDHRNDVFLTAGTLLSIIMGIYNIYWVDGLVGMMIALWIAYTGFEIFSSSYQVLMDTTLDPKIEKDIKADIINIHGIDHIDSILSKPVGLEFILIVKVSVNASLTVLEGHSLAAQVKDKLLNYEHITDVIVHVNPCE</sequence>
<keyword evidence="3" id="KW-0813">Transport</keyword>
<dbReference type="EMBL" id="SMGQ01000013">
    <property type="protein sequence ID" value="TCK92840.1"/>
    <property type="molecule type" value="Genomic_DNA"/>
</dbReference>